<proteinExistence type="predicted"/>
<keyword evidence="2" id="KW-1185">Reference proteome</keyword>
<protein>
    <submittedName>
        <fullName evidence="1">Uncharacterized protein</fullName>
    </submittedName>
</protein>
<organism evidence="1 2">
    <name type="scientific">Elysia crispata</name>
    <name type="common">lettuce slug</name>
    <dbReference type="NCBI Taxonomy" id="231223"/>
    <lineage>
        <taxon>Eukaryota</taxon>
        <taxon>Metazoa</taxon>
        <taxon>Spiralia</taxon>
        <taxon>Lophotrochozoa</taxon>
        <taxon>Mollusca</taxon>
        <taxon>Gastropoda</taxon>
        <taxon>Heterobranchia</taxon>
        <taxon>Euthyneura</taxon>
        <taxon>Panpulmonata</taxon>
        <taxon>Sacoglossa</taxon>
        <taxon>Placobranchoidea</taxon>
        <taxon>Plakobranchidae</taxon>
        <taxon>Elysia</taxon>
    </lineage>
</organism>
<accession>A0AAE0ZI46</accession>
<dbReference type="AlphaFoldDB" id="A0AAE0ZI46"/>
<reference evidence="1" key="1">
    <citation type="journal article" date="2023" name="G3 (Bethesda)">
        <title>A reference genome for the long-term kleptoplast-retaining sea slug Elysia crispata morphotype clarki.</title>
        <authorList>
            <person name="Eastman K.E."/>
            <person name="Pendleton A.L."/>
            <person name="Shaikh M.A."/>
            <person name="Suttiyut T."/>
            <person name="Ogas R."/>
            <person name="Tomko P."/>
            <person name="Gavelis G."/>
            <person name="Widhalm J.R."/>
            <person name="Wisecaver J.H."/>
        </authorList>
    </citation>
    <scope>NUCLEOTIDE SEQUENCE</scope>
    <source>
        <strain evidence="1">ECLA1</strain>
    </source>
</reference>
<evidence type="ECO:0000313" key="2">
    <source>
        <dbReference type="Proteomes" id="UP001283361"/>
    </source>
</evidence>
<name>A0AAE0ZI46_9GAST</name>
<dbReference type="EMBL" id="JAWDGP010003959">
    <property type="protein sequence ID" value="KAK3769166.1"/>
    <property type="molecule type" value="Genomic_DNA"/>
</dbReference>
<dbReference type="Proteomes" id="UP001283361">
    <property type="component" value="Unassembled WGS sequence"/>
</dbReference>
<comment type="caution">
    <text evidence="1">The sequence shown here is derived from an EMBL/GenBank/DDBJ whole genome shotgun (WGS) entry which is preliminary data.</text>
</comment>
<gene>
    <name evidence="1" type="ORF">RRG08_052505</name>
</gene>
<evidence type="ECO:0000313" key="1">
    <source>
        <dbReference type="EMBL" id="KAK3769166.1"/>
    </source>
</evidence>
<sequence length="150" mass="16986">MEQVTSSINMICVHYPKLCHQISSVIGTLRPSVVFGYKAILLIFGIFIDYETQNEPRLTEVDVVTTQQFTELVDRVLNTLDTSLITSPGTLRVWPLPSQMQLPSMYEEEKTLLSTFTCDWFTGSMGCVWLQGYPAHLWHLPGLGDPECEV</sequence>